<protein>
    <submittedName>
        <fullName evidence="2">Uncharacterized protein</fullName>
    </submittedName>
</protein>
<reference evidence="2" key="1">
    <citation type="journal article" date="2020" name="New Phytol.">
        <title>Comparative genomics reveals dynamic genome evolution in host specialist ectomycorrhizal fungi.</title>
        <authorList>
            <person name="Lofgren L.A."/>
            <person name="Nguyen N.H."/>
            <person name="Vilgalys R."/>
            <person name="Ruytinx J."/>
            <person name="Liao H.L."/>
            <person name="Branco S."/>
            <person name="Kuo A."/>
            <person name="LaButti K."/>
            <person name="Lipzen A."/>
            <person name="Andreopoulos W."/>
            <person name="Pangilinan J."/>
            <person name="Riley R."/>
            <person name="Hundley H."/>
            <person name="Na H."/>
            <person name="Barry K."/>
            <person name="Grigoriev I.V."/>
            <person name="Stajich J.E."/>
            <person name="Kennedy P.G."/>
        </authorList>
    </citation>
    <scope>NUCLEOTIDE SEQUENCE</scope>
    <source>
        <strain evidence="2">DOB743</strain>
    </source>
</reference>
<proteinExistence type="predicted"/>
<comment type="caution">
    <text evidence="2">The sequence shown here is derived from an EMBL/GenBank/DDBJ whole genome shotgun (WGS) entry which is preliminary data.</text>
</comment>
<organism evidence="2 3">
    <name type="scientific">Suillus placidus</name>
    <dbReference type="NCBI Taxonomy" id="48579"/>
    <lineage>
        <taxon>Eukaryota</taxon>
        <taxon>Fungi</taxon>
        <taxon>Dikarya</taxon>
        <taxon>Basidiomycota</taxon>
        <taxon>Agaricomycotina</taxon>
        <taxon>Agaricomycetes</taxon>
        <taxon>Agaricomycetidae</taxon>
        <taxon>Boletales</taxon>
        <taxon>Suillineae</taxon>
        <taxon>Suillaceae</taxon>
        <taxon>Suillus</taxon>
    </lineage>
</organism>
<keyword evidence="3" id="KW-1185">Reference proteome</keyword>
<gene>
    <name evidence="2" type="ORF">EV702DRAFT_1062294</name>
</gene>
<dbReference type="AlphaFoldDB" id="A0A9P7A8I1"/>
<evidence type="ECO:0000313" key="2">
    <source>
        <dbReference type="EMBL" id="KAG1783416.1"/>
    </source>
</evidence>
<evidence type="ECO:0000313" key="3">
    <source>
        <dbReference type="Proteomes" id="UP000714275"/>
    </source>
</evidence>
<evidence type="ECO:0000256" key="1">
    <source>
        <dbReference type="SAM" id="MobiDB-lite"/>
    </source>
</evidence>
<dbReference type="EMBL" id="JABBWD010000002">
    <property type="protein sequence ID" value="KAG1783416.1"/>
    <property type="molecule type" value="Genomic_DNA"/>
</dbReference>
<feature type="region of interest" description="Disordered" evidence="1">
    <location>
        <begin position="110"/>
        <end position="147"/>
    </location>
</feature>
<dbReference type="Proteomes" id="UP000714275">
    <property type="component" value="Unassembled WGS sequence"/>
</dbReference>
<accession>A0A9P7A8I1</accession>
<name>A0A9P7A8I1_9AGAM</name>
<feature type="region of interest" description="Disordered" evidence="1">
    <location>
        <begin position="1"/>
        <end position="35"/>
    </location>
</feature>
<sequence>MLPVADTRSRRGGASYDEPADTTVKCSTVTDSSPRAKGTLRRFKKEDGVIYHIPSSSDLASLFALDESKPILVNSPTLNRKSSSPTIATILPLRAVRRFLRTSETVAPPKTTYEDAVKSSTSSPTKSKKSGAPKRRRSASSRVEDGAETHIASITSRFLERLSTLQIPFDLDNVGEPQAISQTTVDDTPAKYALEDLNLKVRCHEHHVTTWDAPDW</sequence>
<feature type="compositionally biased region" description="Basic residues" evidence="1">
    <location>
        <begin position="126"/>
        <end position="139"/>
    </location>
</feature>
<feature type="compositionally biased region" description="Polar residues" evidence="1">
    <location>
        <begin position="24"/>
        <end position="33"/>
    </location>
</feature>